<sequence length="581" mass="63219">MDELTAGATAGDAPPELAMAGAYPDFANPELLAAIPLDARTVIDIGCSGGALGAAYLRLNPAARVLGIDTDEAALAIARTRLTEVARCDIQAEDLPFDLSGGVDVLVYGDVLEHLADPWAVLARHVRHLNPGGAVVVCFPNVEHWSIAYRLFAGRFDYDERGLLDRTHLRFFTPRTMRALLERAGLTPCDVRSRPSDAAAAARFVEAMRPGLAAIGVDPAEYLGRATPVQFVWRASLAPRERLVVASTMLPPQGGVSDVRVIEPAAALASDPTVFSVVRQEAEIAPMIEGAPHIAVLHRPLLVGDSGRARLRALIDRGFLVVTEFDDHPDFLAARGIDVAELLSFTGVHAIQTSTEPLAATLAAWNPEVAVFPNAIRALDPPANFANPDRLTLFFGALNREEDWAPFMPVLNEVLRAVGPRLHLLVMHDRAFFDALETPNKEFVPISDYATYRSRLAGCEISFMPLADTPFNRGKSDLKYIEAGAARVVPLASPVVYGDSLRDGETGLIFTSPDHLRMQLLRLLAYPEAARRLADSARAEVAANRMLAYQVRARTDWYRALWARRAELDAALRARVPALFA</sequence>
<protein>
    <submittedName>
        <fullName evidence="2">Methyltransferase type 11</fullName>
    </submittedName>
</protein>
<dbReference type="SUPFAM" id="SSF53335">
    <property type="entry name" value="S-adenosyl-L-methionine-dependent methyltransferases"/>
    <property type="match status" value="1"/>
</dbReference>
<gene>
    <name evidence="2" type="ordered locus">Acry_1349</name>
</gene>
<dbReference type="Proteomes" id="UP000000245">
    <property type="component" value="Chromosome"/>
</dbReference>
<dbReference type="HOGENOM" id="CLU_480473_0_0_5"/>
<dbReference type="SUPFAM" id="SSF53756">
    <property type="entry name" value="UDP-Glycosyltransferase/glycogen phosphorylase"/>
    <property type="match status" value="1"/>
</dbReference>
<dbReference type="eggNOG" id="COG2227">
    <property type="taxonomic scope" value="Bacteria"/>
</dbReference>
<keyword evidence="3" id="KW-1185">Reference proteome</keyword>
<accession>A5FY78</accession>
<feature type="domain" description="Methyltransferase type 12" evidence="1">
    <location>
        <begin position="43"/>
        <end position="134"/>
    </location>
</feature>
<reference evidence="2 3" key="1">
    <citation type="submission" date="2007-05" db="EMBL/GenBank/DDBJ databases">
        <title>Complete sequence of chromosome of Acidiphilium cryptum JF-5.</title>
        <authorList>
            <consortium name="US DOE Joint Genome Institute"/>
            <person name="Copeland A."/>
            <person name="Lucas S."/>
            <person name="Lapidus A."/>
            <person name="Barry K."/>
            <person name="Detter J.C."/>
            <person name="Glavina del Rio T."/>
            <person name="Hammon N."/>
            <person name="Israni S."/>
            <person name="Dalin E."/>
            <person name="Tice H."/>
            <person name="Pitluck S."/>
            <person name="Sims D."/>
            <person name="Brettin T."/>
            <person name="Bruce D."/>
            <person name="Han C."/>
            <person name="Schmutz J."/>
            <person name="Larimer F."/>
            <person name="Land M."/>
            <person name="Hauser L."/>
            <person name="Kyrpides N."/>
            <person name="Kim E."/>
            <person name="Magnuson T."/>
            <person name="Richardson P."/>
        </authorList>
    </citation>
    <scope>NUCLEOTIDE SEQUENCE [LARGE SCALE GENOMIC DNA]</scope>
    <source>
        <strain evidence="2 3">JF-5</strain>
    </source>
</reference>
<dbReference type="Gene3D" id="3.40.50.2000">
    <property type="entry name" value="Glycogen Phosphorylase B"/>
    <property type="match status" value="1"/>
</dbReference>
<dbReference type="AlphaFoldDB" id="A5FY78"/>
<evidence type="ECO:0000313" key="3">
    <source>
        <dbReference type="Proteomes" id="UP000000245"/>
    </source>
</evidence>
<dbReference type="EMBL" id="CP000697">
    <property type="protein sequence ID" value="ABQ30560.1"/>
    <property type="molecule type" value="Genomic_DNA"/>
</dbReference>
<dbReference type="CAZy" id="GT4">
    <property type="family name" value="Glycosyltransferase Family 4"/>
</dbReference>
<dbReference type="Gene3D" id="3.40.50.150">
    <property type="entry name" value="Vaccinia Virus protein VP39"/>
    <property type="match status" value="1"/>
</dbReference>
<dbReference type="InterPro" id="IPR029063">
    <property type="entry name" value="SAM-dependent_MTases_sf"/>
</dbReference>
<organism evidence="2 3">
    <name type="scientific">Acidiphilium cryptum (strain JF-5)</name>
    <dbReference type="NCBI Taxonomy" id="349163"/>
    <lineage>
        <taxon>Bacteria</taxon>
        <taxon>Pseudomonadati</taxon>
        <taxon>Pseudomonadota</taxon>
        <taxon>Alphaproteobacteria</taxon>
        <taxon>Acetobacterales</taxon>
        <taxon>Acidocellaceae</taxon>
        <taxon>Acidiphilium</taxon>
    </lineage>
</organism>
<proteinExistence type="predicted"/>
<dbReference type="InterPro" id="IPR013217">
    <property type="entry name" value="Methyltransf_12"/>
</dbReference>
<dbReference type="STRING" id="349163.Acry_1349"/>
<dbReference type="RefSeq" id="WP_007421841.1">
    <property type="nucleotide sequence ID" value="NC_009484.1"/>
</dbReference>
<evidence type="ECO:0000259" key="1">
    <source>
        <dbReference type="Pfam" id="PF08242"/>
    </source>
</evidence>
<dbReference type="CDD" id="cd02440">
    <property type="entry name" value="AdoMet_MTases"/>
    <property type="match status" value="1"/>
</dbReference>
<keyword evidence="2" id="KW-0808">Transferase</keyword>
<keyword evidence="2" id="KW-0489">Methyltransferase</keyword>
<dbReference type="PANTHER" id="PTHR43861">
    <property type="entry name" value="TRANS-ACONITATE 2-METHYLTRANSFERASE-RELATED"/>
    <property type="match status" value="1"/>
</dbReference>
<dbReference type="Pfam" id="PF08242">
    <property type="entry name" value="Methyltransf_12"/>
    <property type="match status" value="1"/>
</dbReference>
<dbReference type="KEGG" id="acr:Acry_1349"/>
<dbReference type="GO" id="GO:0032259">
    <property type="term" value="P:methylation"/>
    <property type="evidence" value="ECO:0007669"/>
    <property type="project" value="UniProtKB-KW"/>
</dbReference>
<name>A5FY78_ACICJ</name>
<dbReference type="GO" id="GO:0008168">
    <property type="term" value="F:methyltransferase activity"/>
    <property type="evidence" value="ECO:0007669"/>
    <property type="project" value="UniProtKB-KW"/>
</dbReference>
<evidence type="ECO:0000313" key="2">
    <source>
        <dbReference type="EMBL" id="ABQ30560.1"/>
    </source>
</evidence>